<comment type="similarity">
    <text evidence="1">Belongs to the DENND6 family.</text>
</comment>
<comment type="caution">
    <text evidence="4">The sequence shown here is derived from an EMBL/GenBank/DDBJ whole genome shotgun (WGS) entry which is preliminary data.</text>
</comment>
<dbReference type="Proteomes" id="UP000239899">
    <property type="component" value="Unassembled WGS sequence"/>
</dbReference>
<evidence type="ECO:0000313" key="5">
    <source>
        <dbReference type="Proteomes" id="UP000239899"/>
    </source>
</evidence>
<evidence type="ECO:0000256" key="1">
    <source>
        <dbReference type="ARBA" id="ARBA00007159"/>
    </source>
</evidence>
<feature type="region of interest" description="Disordered" evidence="2">
    <location>
        <begin position="195"/>
        <end position="229"/>
    </location>
</feature>
<dbReference type="GO" id="GO:0005085">
    <property type="term" value="F:guanyl-nucleotide exchange factor activity"/>
    <property type="evidence" value="ECO:0007669"/>
    <property type="project" value="InterPro"/>
</dbReference>
<feature type="compositionally biased region" description="Low complexity" evidence="2">
    <location>
        <begin position="197"/>
        <end position="229"/>
    </location>
</feature>
<feature type="compositionally biased region" description="Gly residues" evidence="2">
    <location>
        <begin position="430"/>
        <end position="439"/>
    </location>
</feature>
<feature type="region of interest" description="Disordered" evidence="2">
    <location>
        <begin position="536"/>
        <end position="559"/>
    </location>
</feature>
<evidence type="ECO:0000256" key="2">
    <source>
        <dbReference type="SAM" id="MobiDB-lite"/>
    </source>
</evidence>
<organism evidence="4 5">
    <name type="scientific">Chlorella sorokiniana</name>
    <name type="common">Freshwater green alga</name>
    <dbReference type="NCBI Taxonomy" id="3076"/>
    <lineage>
        <taxon>Eukaryota</taxon>
        <taxon>Viridiplantae</taxon>
        <taxon>Chlorophyta</taxon>
        <taxon>core chlorophytes</taxon>
        <taxon>Trebouxiophyceae</taxon>
        <taxon>Chlorellales</taxon>
        <taxon>Chlorellaceae</taxon>
        <taxon>Chlorella clade</taxon>
        <taxon>Chlorella</taxon>
    </lineage>
</organism>
<dbReference type="PANTHER" id="PTHR13677:SF0">
    <property type="entry name" value="LD41638P"/>
    <property type="match status" value="1"/>
</dbReference>
<accession>A0A2P6TQ12</accession>
<dbReference type="InterPro" id="IPR024224">
    <property type="entry name" value="DENND6"/>
</dbReference>
<dbReference type="OrthoDB" id="10265409at2759"/>
<name>A0A2P6TQ12_CHLSO</name>
<dbReference type="GO" id="GO:0055037">
    <property type="term" value="C:recycling endosome"/>
    <property type="evidence" value="ECO:0007669"/>
    <property type="project" value="TreeGrafter"/>
</dbReference>
<feature type="domain" description="UDENN" evidence="3">
    <location>
        <begin position="4"/>
        <end position="627"/>
    </location>
</feature>
<evidence type="ECO:0000259" key="3">
    <source>
        <dbReference type="PROSITE" id="PS50211"/>
    </source>
</evidence>
<feature type="compositionally biased region" description="Gly residues" evidence="2">
    <location>
        <begin position="401"/>
        <end position="413"/>
    </location>
</feature>
<dbReference type="EMBL" id="LHPG02000009">
    <property type="protein sequence ID" value="PRW56114.1"/>
    <property type="molecule type" value="Genomic_DNA"/>
</dbReference>
<dbReference type="AlphaFoldDB" id="A0A2P6TQ12"/>
<feature type="region of interest" description="Disordered" evidence="2">
    <location>
        <begin position="706"/>
        <end position="729"/>
    </location>
</feature>
<sequence length="729" mass="76865">MALCGLCEVLFDVDNGNQVEHCWPPGAFSEEELGDIAFTAFPDSMSMELSSRSAVRDSCYAFRLRRRCPPPGAPPHPFLYGHVFCRQRHDERLRRGCEQRSVVLLSFLPLLGLLEPLARLVGPAALSYGPDTLQEVYREVHQHWPCLEWGCRTDLPVLGLGSLQLHLPMLTSLPTSALPAAVAATLVDHPGAHLPEEQQQQQQQPGGPLAPAAGGLHAGAAAGDAGHPATASPAEVAAALADELDEATGIPLCLLPDAYGQQELEPSPFGDCDCFTPLRGVLPQLWALWELLLLGQPLMVVAPSPGACSAAVAALLSLLAPFPYSLDWRPYFTIHDATFPRLAAGETPTAANGLPMLLGLTNLYFLKALPEWPNVLSTGYTAATLAPSASNDRLDEAANGSTGGNGSSSGGGLQPSESAASIASSMGSSMAGGGGGAGRGPPPSSSGSWLGGTLRRTPASPAALLSGPVDHCWLQYKPHSRPDKTVLDRLVQPQPSDPADKWRRLAAVNNGMLRRHFQELTKALLFPLLPYLSPTLPPEPQAGQRADPKAAEAAAEPPPLPQLDPAALLEQLAGRDAVLPEVLLERFGGKKGLLAFYERFLRSPNLAAFMHTRRIAAEEWQRQRWDAASAAAAAPMRELLSVEAFFRIEQQLAAARVQLATAGGGGGASAGGGEAAAVAALASQLQEQLQLAFAGLPEDLQQAILQTPSHSDLLGGGDSRQEQQAGEGG</sequence>
<feature type="region of interest" description="Disordered" evidence="2">
    <location>
        <begin position="391"/>
        <end position="462"/>
    </location>
</feature>
<dbReference type="PROSITE" id="PS50211">
    <property type="entry name" value="DENN"/>
    <property type="match status" value="1"/>
</dbReference>
<keyword evidence="5" id="KW-1185">Reference proteome</keyword>
<evidence type="ECO:0000313" key="4">
    <source>
        <dbReference type="EMBL" id="PRW56114.1"/>
    </source>
</evidence>
<dbReference type="InterPro" id="IPR037516">
    <property type="entry name" value="Tripartite_DENN"/>
</dbReference>
<protein>
    <submittedName>
        <fullName evidence="4">DENND6A-like</fullName>
    </submittedName>
</protein>
<proteinExistence type="inferred from homology"/>
<reference evidence="4 5" key="1">
    <citation type="journal article" date="2018" name="Plant J.">
        <title>Genome sequences of Chlorella sorokiniana UTEX 1602 and Micractinium conductrix SAG 241.80: implications to maltose excretion by a green alga.</title>
        <authorList>
            <person name="Arriola M.B."/>
            <person name="Velmurugan N."/>
            <person name="Zhang Y."/>
            <person name="Plunkett M.H."/>
            <person name="Hondzo H."/>
            <person name="Barney B.M."/>
        </authorList>
    </citation>
    <scope>NUCLEOTIDE SEQUENCE [LARGE SCALE GENOMIC DNA]</scope>
    <source>
        <strain evidence="5">UTEX 1602</strain>
    </source>
</reference>
<feature type="compositionally biased region" description="Low complexity" evidence="2">
    <location>
        <begin position="415"/>
        <end position="429"/>
    </location>
</feature>
<gene>
    <name evidence="4" type="ORF">C2E21_5061</name>
</gene>
<dbReference type="PANTHER" id="PTHR13677">
    <property type="entry name" value="LD41638P"/>
    <property type="match status" value="1"/>
</dbReference>